<dbReference type="AlphaFoldDB" id="G7Q209"/>
<feature type="non-terminal residue" evidence="6">
    <location>
        <position position="606"/>
    </location>
</feature>
<evidence type="ECO:0000256" key="1">
    <source>
        <dbReference type="ARBA" id="ARBA00022741"/>
    </source>
</evidence>
<dbReference type="GO" id="GO:0005524">
    <property type="term" value="F:ATP binding"/>
    <property type="evidence" value="ECO:0007669"/>
    <property type="project" value="UniProtKB-UniRule"/>
</dbReference>
<dbReference type="Proteomes" id="UP000009130">
    <property type="component" value="Chromosome X"/>
</dbReference>
<organism>
    <name type="scientific">Macaca fascicularis</name>
    <name type="common">Crab-eating macaque</name>
    <name type="synonym">Cynomolgus monkey</name>
    <dbReference type="NCBI Taxonomy" id="9541"/>
    <lineage>
        <taxon>Eukaryota</taxon>
        <taxon>Metazoa</taxon>
        <taxon>Chordata</taxon>
        <taxon>Craniata</taxon>
        <taxon>Vertebrata</taxon>
        <taxon>Euteleostomi</taxon>
        <taxon>Mammalia</taxon>
        <taxon>Eutheria</taxon>
        <taxon>Euarchontoglires</taxon>
        <taxon>Primates</taxon>
        <taxon>Haplorrhini</taxon>
        <taxon>Catarrhini</taxon>
        <taxon>Cercopithecidae</taxon>
        <taxon>Cercopithecinae</taxon>
        <taxon>Macaca</taxon>
    </lineage>
</organism>
<feature type="compositionally biased region" description="Low complexity" evidence="4">
    <location>
        <begin position="456"/>
        <end position="469"/>
    </location>
</feature>
<dbReference type="GO" id="GO:0004672">
    <property type="term" value="F:protein kinase activity"/>
    <property type="evidence" value="ECO:0007669"/>
    <property type="project" value="InterPro"/>
</dbReference>
<dbReference type="Pfam" id="PF00069">
    <property type="entry name" value="Pkinase"/>
    <property type="match status" value="1"/>
</dbReference>
<dbReference type="InterPro" id="IPR000719">
    <property type="entry name" value="Prot_kinase_dom"/>
</dbReference>
<dbReference type="eggNOG" id="KOG1187">
    <property type="taxonomic scope" value="Eukaryota"/>
</dbReference>
<dbReference type="FunFam" id="3.30.200.20:FF:000300">
    <property type="entry name" value="Interleukin-1 receptor-associated kinase 1 (Predicted)"/>
    <property type="match status" value="1"/>
</dbReference>
<dbReference type="GO" id="GO:0005886">
    <property type="term" value="C:plasma membrane"/>
    <property type="evidence" value="ECO:0007669"/>
    <property type="project" value="TreeGrafter"/>
</dbReference>
<dbReference type="PROSITE" id="PS50011">
    <property type="entry name" value="PROTEIN_KINASE_DOM"/>
    <property type="match status" value="1"/>
</dbReference>
<keyword evidence="1 3" id="KW-0547">Nucleotide-binding</keyword>
<keyword evidence="2 3" id="KW-0067">ATP-binding</keyword>
<dbReference type="SMART" id="SM00220">
    <property type="entry name" value="S_TKc"/>
    <property type="match status" value="1"/>
</dbReference>
<feature type="non-terminal residue" evidence="6">
    <location>
        <position position="1"/>
    </location>
</feature>
<dbReference type="PROSITE" id="PS00107">
    <property type="entry name" value="PROTEIN_KINASE_ATP"/>
    <property type="match status" value="1"/>
</dbReference>
<dbReference type="InterPro" id="IPR017441">
    <property type="entry name" value="Protein_kinase_ATP_BS"/>
</dbReference>
<dbReference type="PANTHER" id="PTHR27001:SF939">
    <property type="entry name" value="INTERLEUKIN 1 RECEPTOR ASSOCIATED KINASE 1"/>
    <property type="match status" value="1"/>
</dbReference>
<name>G7Q209_MACFA</name>
<feature type="domain" description="Protein kinase" evidence="5">
    <location>
        <begin position="110"/>
        <end position="415"/>
    </location>
</feature>
<feature type="region of interest" description="Disordered" evidence="4">
    <location>
        <begin position="1"/>
        <end position="87"/>
    </location>
</feature>
<dbReference type="EMBL" id="CM001296">
    <property type="protein sequence ID" value="EHH61344.1"/>
    <property type="molecule type" value="Genomic_DNA"/>
</dbReference>
<feature type="region of interest" description="Disordered" evidence="4">
    <location>
        <begin position="428"/>
        <end position="484"/>
    </location>
</feature>
<dbReference type="InterPro" id="IPR011009">
    <property type="entry name" value="Kinase-like_dom_sf"/>
</dbReference>
<protein>
    <recommendedName>
        <fullName evidence="5">Protein kinase domain-containing protein</fullName>
    </recommendedName>
</protein>
<dbReference type="PROSITE" id="PS00108">
    <property type="entry name" value="PROTEIN_KINASE_ST"/>
    <property type="match status" value="1"/>
</dbReference>
<gene>
    <name evidence="6" type="ORF">EGM_19340</name>
</gene>
<dbReference type="Gene3D" id="3.30.200.20">
    <property type="entry name" value="Phosphorylase Kinase, domain 1"/>
    <property type="match status" value="1"/>
</dbReference>
<dbReference type="CDD" id="cd14159">
    <property type="entry name" value="STKc_IRAK1"/>
    <property type="match status" value="1"/>
</dbReference>
<feature type="compositionally biased region" description="Low complexity" evidence="4">
    <location>
        <begin position="9"/>
        <end position="44"/>
    </location>
</feature>
<dbReference type="SUPFAM" id="SSF56112">
    <property type="entry name" value="Protein kinase-like (PK-like)"/>
    <property type="match status" value="1"/>
</dbReference>
<proteinExistence type="predicted"/>
<feature type="region of interest" description="Disordered" evidence="4">
    <location>
        <begin position="509"/>
        <end position="531"/>
    </location>
</feature>
<feature type="binding site" evidence="3">
    <location>
        <position position="137"/>
    </location>
    <ligand>
        <name>ATP</name>
        <dbReference type="ChEBI" id="CHEBI:30616"/>
    </ligand>
</feature>
<dbReference type="PANTHER" id="PTHR27001">
    <property type="entry name" value="OS01G0253100 PROTEIN"/>
    <property type="match status" value="1"/>
</dbReference>
<evidence type="ECO:0000259" key="5">
    <source>
        <dbReference type="PROSITE" id="PS50011"/>
    </source>
</evidence>
<feature type="compositionally biased region" description="Polar residues" evidence="4">
    <location>
        <begin position="437"/>
        <end position="447"/>
    </location>
</feature>
<sequence length="606" mass="64378">HPPAPLPSPSTTAPRPSSIPAPAEAEAWSPRKLPSSASTLLSPAFPGSQTHSGPELGLVPSPASLRPPPPSPALSSTKPGPESSVSLLQGAHPSPFCWPLCEISQGTHNFSEELKIGEGGFGCVYRAVMRNTVYAVKRLKEDADLEWTAVKQSFLTEVEQLSRFRHPNIVDFAGYCAQNGFYCLVYGFLPNGSLEDRLHCQTQACPPLSWPQRLDILLGTARAIQFLHQDSPSLIHGDIKSSNVLLDERLTPKLGDFGLARFSRFAGSSPSQSSTVARTRTVRGTLAYLPEEYIKTGRLAVDTDTFSFGVVVLETLAAQRAVKTHGARIKYLKDLVEEEAEEAGVALRSTQSTLAADSWAAPVAMQICKKHLDPRPGPCPPELGLGLGRLACCCLHRRAKRRPPMTQVYERLEKLQAVVAGVPGHLEAASCIPPSPQENSYVSSTGGAHSGAAPWQPLAAPSGASAQAAEQLQRGLNQPVESDESLGGLSAALRSWHLTPSCPLGPAPLGEASCPQGDTAGESSWGSGPGFRPTAVEGLVLGSSASSSSEPPQIIINPARQKMVQKLALYEDGALDSLQLLSSSSLPGLGLEQDRQGPEESDEFQS</sequence>
<dbReference type="Gene3D" id="1.10.510.10">
    <property type="entry name" value="Transferase(Phosphotransferase) domain 1"/>
    <property type="match status" value="1"/>
</dbReference>
<evidence type="ECO:0000313" key="6">
    <source>
        <dbReference type="EMBL" id="EHH61344.1"/>
    </source>
</evidence>
<reference evidence="6" key="1">
    <citation type="journal article" date="2011" name="Nat. Biotechnol.">
        <title>Genome sequencing and comparison of two nonhuman primate animal models, the cynomolgus and Chinese rhesus macaques.</title>
        <authorList>
            <person name="Yan G."/>
            <person name="Zhang G."/>
            <person name="Fang X."/>
            <person name="Zhang Y."/>
            <person name="Li C."/>
            <person name="Ling F."/>
            <person name="Cooper D.N."/>
            <person name="Li Q."/>
            <person name="Li Y."/>
            <person name="van Gool A.J."/>
            <person name="Du H."/>
            <person name="Chen J."/>
            <person name="Chen R."/>
            <person name="Zhang P."/>
            <person name="Huang Z."/>
            <person name="Thompson J.R."/>
            <person name="Meng Y."/>
            <person name="Bai Y."/>
            <person name="Wang J."/>
            <person name="Zhuo M."/>
            <person name="Wang T."/>
            <person name="Huang Y."/>
            <person name="Wei L."/>
            <person name="Li J."/>
            <person name="Wang Z."/>
            <person name="Hu H."/>
            <person name="Yang P."/>
            <person name="Le L."/>
            <person name="Stenson P.D."/>
            <person name="Li B."/>
            <person name="Liu X."/>
            <person name="Ball E.V."/>
            <person name="An N."/>
            <person name="Huang Q."/>
            <person name="Zhang Y."/>
            <person name="Fan W."/>
            <person name="Zhang X."/>
            <person name="Li Y."/>
            <person name="Wang W."/>
            <person name="Katze M.G."/>
            <person name="Su B."/>
            <person name="Nielsen R."/>
            <person name="Yang H."/>
            <person name="Wang J."/>
            <person name="Wang X."/>
            <person name="Wang J."/>
        </authorList>
    </citation>
    <scope>NUCLEOTIDE SEQUENCE [LARGE SCALE GENOMIC DNA]</scope>
    <source>
        <strain evidence="6">CE-4</strain>
    </source>
</reference>
<evidence type="ECO:0000256" key="2">
    <source>
        <dbReference type="ARBA" id="ARBA00022840"/>
    </source>
</evidence>
<accession>G7Q209</accession>
<evidence type="ECO:0000256" key="4">
    <source>
        <dbReference type="SAM" id="MobiDB-lite"/>
    </source>
</evidence>
<dbReference type="FunFam" id="1.10.510.10:FF:000424">
    <property type="entry name" value="Putative interleukin-1 receptor-associated kinase 1"/>
    <property type="match status" value="1"/>
</dbReference>
<dbReference type="InterPro" id="IPR008271">
    <property type="entry name" value="Ser/Thr_kinase_AS"/>
</dbReference>
<feature type="region of interest" description="Disordered" evidence="4">
    <location>
        <begin position="585"/>
        <end position="606"/>
    </location>
</feature>
<evidence type="ECO:0000256" key="3">
    <source>
        <dbReference type="PROSITE-ProRule" id="PRU10141"/>
    </source>
</evidence>